<sequence length="186" mass="21536">MSSLYNDVGMEAVDPFQERLPFVPLTNLPPDPSTAGNIENYFLSNVQHWIQEDPYHFIRRMTTECEITIPKPVTEAFRGLDGGHLLSMTTILDWFAESHPLLFMKINHGLPREYVGLQRMMRERLGHRIAAAIYMEMLQHGPASVLDCPLEQMVPFILQKYDVIHSKEPDGERERRNSPENTEQRT</sequence>
<organism evidence="2 3">
    <name type="scientific">Carpediemonas membranifera</name>
    <dbReference type="NCBI Taxonomy" id="201153"/>
    <lineage>
        <taxon>Eukaryota</taxon>
        <taxon>Metamonada</taxon>
        <taxon>Carpediemonas-like organisms</taxon>
        <taxon>Carpediemonas</taxon>
    </lineage>
</organism>
<protein>
    <submittedName>
        <fullName evidence="2">Uncharacterized protein</fullName>
    </submittedName>
</protein>
<evidence type="ECO:0000256" key="1">
    <source>
        <dbReference type="SAM" id="MobiDB-lite"/>
    </source>
</evidence>
<reference evidence="2" key="1">
    <citation type="submission" date="2021-05" db="EMBL/GenBank/DDBJ databases">
        <title>A free-living protist that lacks canonical eukaryotic 1 DNA replication and segregation systems.</title>
        <authorList>
            <person name="Salas-Leiva D.E."/>
            <person name="Tromer E.C."/>
            <person name="Curtis B.A."/>
            <person name="Jerlstrom-Hultqvist J."/>
            <person name="Kolisko M."/>
            <person name="Yi Z."/>
            <person name="Salas-Leiva J.S."/>
            <person name="Gallot-Lavallee L."/>
            <person name="Kops G.J.P.L."/>
            <person name="Archibald J.M."/>
            <person name="Simpson A.G.B."/>
            <person name="Roger A.J."/>
        </authorList>
    </citation>
    <scope>NUCLEOTIDE SEQUENCE</scope>
    <source>
        <strain evidence="2">BICM</strain>
    </source>
</reference>
<accession>A0A8J6AZF6</accession>
<gene>
    <name evidence="2" type="ORF">J8273_8969</name>
</gene>
<dbReference type="AlphaFoldDB" id="A0A8J6AZF6"/>
<dbReference type="Proteomes" id="UP000717585">
    <property type="component" value="Unassembled WGS sequence"/>
</dbReference>
<proteinExistence type="predicted"/>
<name>A0A8J6AZF6_9EUKA</name>
<comment type="caution">
    <text evidence="2">The sequence shown here is derived from an EMBL/GenBank/DDBJ whole genome shotgun (WGS) entry which is preliminary data.</text>
</comment>
<evidence type="ECO:0000313" key="2">
    <source>
        <dbReference type="EMBL" id="KAG9389669.1"/>
    </source>
</evidence>
<evidence type="ECO:0000313" key="3">
    <source>
        <dbReference type="Proteomes" id="UP000717585"/>
    </source>
</evidence>
<dbReference type="EMBL" id="JAHDYR010000069">
    <property type="protein sequence ID" value="KAG9389669.1"/>
    <property type="molecule type" value="Genomic_DNA"/>
</dbReference>
<keyword evidence="3" id="KW-1185">Reference proteome</keyword>
<feature type="region of interest" description="Disordered" evidence="1">
    <location>
        <begin position="167"/>
        <end position="186"/>
    </location>
</feature>